<dbReference type="EMBL" id="LR743605">
    <property type="protein sequence ID" value="CAA2634749.1"/>
    <property type="molecule type" value="Genomic_DNA"/>
</dbReference>
<dbReference type="Proteomes" id="UP000663760">
    <property type="component" value="Chromosome 18"/>
</dbReference>
<protein>
    <submittedName>
        <fullName evidence="2">Uncharacterized protein</fullName>
    </submittedName>
</protein>
<evidence type="ECO:0000313" key="1">
    <source>
        <dbReference type="EMBL" id="CAA2634749.1"/>
    </source>
</evidence>
<sequence>MLFISSGTIFIKFLGCSDCLHKK</sequence>
<name>A0A7I8LMV6_SPIIN</name>
<organism evidence="2 3">
    <name type="scientific">Spirodela intermedia</name>
    <name type="common">Intermediate duckweed</name>
    <dbReference type="NCBI Taxonomy" id="51605"/>
    <lineage>
        <taxon>Eukaryota</taxon>
        <taxon>Viridiplantae</taxon>
        <taxon>Streptophyta</taxon>
        <taxon>Embryophyta</taxon>
        <taxon>Tracheophyta</taxon>
        <taxon>Spermatophyta</taxon>
        <taxon>Magnoliopsida</taxon>
        <taxon>Liliopsida</taxon>
        <taxon>Araceae</taxon>
        <taxon>Lemnoideae</taxon>
        <taxon>Spirodela</taxon>
    </lineage>
</organism>
<keyword evidence="3" id="KW-1185">Reference proteome</keyword>
<evidence type="ECO:0000313" key="2">
    <source>
        <dbReference type="EMBL" id="CAA7410966.1"/>
    </source>
</evidence>
<dbReference type="AlphaFoldDB" id="A0A7I8LMV6"/>
<proteinExistence type="predicted"/>
<evidence type="ECO:0000313" key="3">
    <source>
        <dbReference type="Proteomes" id="UP000663760"/>
    </source>
</evidence>
<accession>A0A7I8LMV6</accession>
<gene>
    <name evidence="1" type="ORF">SI7747_18020143</name>
    <name evidence="2" type="ORF">SI8410_18021644</name>
</gene>
<dbReference type="EMBL" id="LR746281">
    <property type="protein sequence ID" value="CAA7410966.1"/>
    <property type="molecule type" value="Genomic_DNA"/>
</dbReference>
<reference evidence="2" key="1">
    <citation type="submission" date="2020-02" db="EMBL/GenBank/DDBJ databases">
        <authorList>
            <person name="Scholz U."/>
            <person name="Mascher M."/>
            <person name="Fiebig A."/>
        </authorList>
    </citation>
    <scope>NUCLEOTIDE SEQUENCE</scope>
</reference>